<dbReference type="InterPro" id="IPR028098">
    <property type="entry name" value="Glyco_trans_4-like_N"/>
</dbReference>
<evidence type="ECO:0000313" key="4">
    <source>
        <dbReference type="EMBL" id="RRN43890.1"/>
    </source>
</evidence>
<keyword evidence="4" id="KW-0808">Transferase</keyword>
<name>A0A3R8LM57_9BURK</name>
<dbReference type="Pfam" id="PF13439">
    <property type="entry name" value="Glyco_transf_4"/>
    <property type="match status" value="1"/>
</dbReference>
<feature type="domain" description="Glycosyltransferase subfamily 4-like N-terminal" evidence="3">
    <location>
        <begin position="453"/>
        <end position="611"/>
    </location>
</feature>
<proteinExistence type="predicted"/>
<reference evidence="4 5" key="1">
    <citation type="submission" date="2018-11" db="EMBL/GenBank/DDBJ databases">
        <title>Genome sequencing of Lautropia sp. KCOM 2505 (= ChDC F240).</title>
        <authorList>
            <person name="Kook J.-K."/>
            <person name="Park S.-N."/>
            <person name="Lim Y.K."/>
        </authorList>
    </citation>
    <scope>NUCLEOTIDE SEQUENCE [LARGE SCALE GENOMIC DNA]</scope>
    <source>
        <strain evidence="4 5">KCOM 2505</strain>
    </source>
</reference>
<evidence type="ECO:0000259" key="2">
    <source>
        <dbReference type="Pfam" id="PF00534"/>
    </source>
</evidence>
<dbReference type="Gene3D" id="3.40.50.2000">
    <property type="entry name" value="Glycogen Phosphorylase B"/>
    <property type="match status" value="4"/>
</dbReference>
<organism evidence="4 5">
    <name type="scientific">Lautropia dentalis</name>
    <dbReference type="NCBI Taxonomy" id="2490857"/>
    <lineage>
        <taxon>Bacteria</taxon>
        <taxon>Pseudomonadati</taxon>
        <taxon>Pseudomonadota</taxon>
        <taxon>Betaproteobacteria</taxon>
        <taxon>Burkholderiales</taxon>
        <taxon>Burkholderiaceae</taxon>
        <taxon>Lautropia</taxon>
    </lineage>
</organism>
<dbReference type="OrthoDB" id="8994075at2"/>
<accession>A0A3R8LM57</accession>
<dbReference type="Pfam" id="PF00534">
    <property type="entry name" value="Glycos_transf_1"/>
    <property type="match status" value="2"/>
</dbReference>
<dbReference type="EMBL" id="RRUE01000002">
    <property type="protein sequence ID" value="RRN43890.1"/>
    <property type="molecule type" value="Genomic_DNA"/>
</dbReference>
<dbReference type="RefSeq" id="WP_125096090.1">
    <property type="nucleotide sequence ID" value="NZ_RRUE01000002.1"/>
</dbReference>
<gene>
    <name evidence="4" type="ORF">EHV23_10860</name>
</gene>
<feature type="domain" description="Glycosyl transferase family 1" evidence="2">
    <location>
        <begin position="659"/>
        <end position="811"/>
    </location>
</feature>
<evidence type="ECO:0000313" key="5">
    <source>
        <dbReference type="Proteomes" id="UP000270261"/>
    </source>
</evidence>
<dbReference type="GO" id="GO:0016757">
    <property type="term" value="F:glycosyltransferase activity"/>
    <property type="evidence" value="ECO:0007669"/>
    <property type="project" value="InterPro"/>
</dbReference>
<protein>
    <submittedName>
        <fullName evidence="4">Glycosyltransferase</fullName>
    </submittedName>
</protein>
<evidence type="ECO:0000259" key="3">
    <source>
        <dbReference type="Pfam" id="PF13439"/>
    </source>
</evidence>
<feature type="region of interest" description="Disordered" evidence="1">
    <location>
        <begin position="1"/>
        <end position="29"/>
    </location>
</feature>
<sequence>MSSHEACHGTAVSPGVVGPQPEAHAPQAGSRTPDRIRVLYLVSLFPCWSETFIVREIHALMRQGVEVRIISLKPHSELMVQPDAEILLDRVIYPPASLAGSLKAALPKVLGHPLQSARELAPLVNSLWRKPAELAKSVVSWWRTLAMIDTVRSFDPQHLHAHWATYPSSAARILAGRIGRPWSFTGHAHDIFVHDQDLAGKLNQADFSVTISGYNQKQLAARMRPQNQSRLAVIHCGVLPADLPYAAAGREAAYIVGVGRLDPIKGFIHLVEACRLLKERGTAFTCDIIGDGPLRDMLQQTIDAAGLQAQVRLTGALPQQEVRTRINRATLFVLPSVLLADGNADGIPVALMEAMACGATAISTRVSGIPELIHHEENGLLVNPGNAAELADAMARLLGDAPLRTRLAEAARRTIVQDFDADIEAGKLLALIRQTQKPNQPRRVMLMTDEMEVGGSQRQIVQLALGLKARGVNCAVLYFINPSFLVEQLQAAGIETIRVNKQGRVDPGFVRNLRQAIRTWAPDVVHCYSFTAELWGAIACRLLPTRERPVLISSVRGTYEWYGRNQWRMKRWVSGQSASIISNSREGAEYAARQMHWPMHHFHVVHNGVSVTAPDAARVEALRQHYLRCQDTAHPPAAGCMKATDNLTASAGTPPAFDTLVLFVGRLVEHKNLPRLLEALALVVKQRPRVRLLIAGSGPLRDALATQIMQLGLQDHALLLGEQSEVPALMEAADLVVLPSLREGLSNVVLEAMALGRAVLSTPVGGIPQAIDNGRHGVLVEPTDTDALARALLTLIDDPALRERLGRAAQHKVLEQYSPPAMVSAMLKEYSRVSQR</sequence>
<dbReference type="AlphaFoldDB" id="A0A3R8LM57"/>
<evidence type="ECO:0000256" key="1">
    <source>
        <dbReference type="SAM" id="MobiDB-lite"/>
    </source>
</evidence>
<feature type="domain" description="Glycosyl transferase family 1" evidence="2">
    <location>
        <begin position="253"/>
        <end position="413"/>
    </location>
</feature>
<dbReference type="CDD" id="cd03801">
    <property type="entry name" value="GT4_PimA-like"/>
    <property type="match status" value="1"/>
</dbReference>
<dbReference type="Proteomes" id="UP000270261">
    <property type="component" value="Unassembled WGS sequence"/>
</dbReference>
<comment type="caution">
    <text evidence="4">The sequence shown here is derived from an EMBL/GenBank/DDBJ whole genome shotgun (WGS) entry which is preliminary data.</text>
</comment>
<keyword evidence="5" id="KW-1185">Reference proteome</keyword>
<dbReference type="PANTHER" id="PTHR12526">
    <property type="entry name" value="GLYCOSYLTRANSFERASE"/>
    <property type="match status" value="1"/>
</dbReference>
<dbReference type="InterPro" id="IPR001296">
    <property type="entry name" value="Glyco_trans_1"/>
</dbReference>
<dbReference type="SUPFAM" id="SSF53756">
    <property type="entry name" value="UDP-Glycosyltransferase/glycogen phosphorylase"/>
    <property type="match status" value="2"/>
</dbReference>